<protein>
    <submittedName>
        <fullName evidence="1">Uncharacterized protein</fullName>
    </submittedName>
</protein>
<keyword evidence="2" id="KW-1185">Reference proteome</keyword>
<dbReference type="Proteomes" id="UP001218218">
    <property type="component" value="Unassembled WGS sequence"/>
</dbReference>
<reference evidence="1" key="1">
    <citation type="submission" date="2023-03" db="EMBL/GenBank/DDBJ databases">
        <title>Massive genome expansion in bonnet fungi (Mycena s.s.) driven by repeated elements and novel gene families across ecological guilds.</title>
        <authorList>
            <consortium name="Lawrence Berkeley National Laboratory"/>
            <person name="Harder C.B."/>
            <person name="Miyauchi S."/>
            <person name="Viragh M."/>
            <person name="Kuo A."/>
            <person name="Thoen E."/>
            <person name="Andreopoulos B."/>
            <person name="Lu D."/>
            <person name="Skrede I."/>
            <person name="Drula E."/>
            <person name="Henrissat B."/>
            <person name="Morin E."/>
            <person name="Kohler A."/>
            <person name="Barry K."/>
            <person name="LaButti K."/>
            <person name="Morin E."/>
            <person name="Salamov A."/>
            <person name="Lipzen A."/>
            <person name="Mereny Z."/>
            <person name="Hegedus B."/>
            <person name="Baldrian P."/>
            <person name="Stursova M."/>
            <person name="Weitz H."/>
            <person name="Taylor A."/>
            <person name="Grigoriev I.V."/>
            <person name="Nagy L.G."/>
            <person name="Martin F."/>
            <person name="Kauserud H."/>
        </authorList>
    </citation>
    <scope>NUCLEOTIDE SEQUENCE</scope>
    <source>
        <strain evidence="1">CBHHK002</strain>
    </source>
</reference>
<evidence type="ECO:0000313" key="1">
    <source>
        <dbReference type="EMBL" id="KAJ7349687.1"/>
    </source>
</evidence>
<dbReference type="AlphaFoldDB" id="A0AAD7A610"/>
<organism evidence="1 2">
    <name type="scientific">Mycena albidolilacea</name>
    <dbReference type="NCBI Taxonomy" id="1033008"/>
    <lineage>
        <taxon>Eukaryota</taxon>
        <taxon>Fungi</taxon>
        <taxon>Dikarya</taxon>
        <taxon>Basidiomycota</taxon>
        <taxon>Agaricomycotina</taxon>
        <taxon>Agaricomycetes</taxon>
        <taxon>Agaricomycetidae</taxon>
        <taxon>Agaricales</taxon>
        <taxon>Marasmiineae</taxon>
        <taxon>Mycenaceae</taxon>
        <taxon>Mycena</taxon>
    </lineage>
</organism>
<gene>
    <name evidence="1" type="ORF">DFH08DRAFT_958666</name>
</gene>
<comment type="caution">
    <text evidence="1">The sequence shown here is derived from an EMBL/GenBank/DDBJ whole genome shotgun (WGS) entry which is preliminary data.</text>
</comment>
<evidence type="ECO:0000313" key="2">
    <source>
        <dbReference type="Proteomes" id="UP001218218"/>
    </source>
</evidence>
<sequence>MIVAAGVSAFHPLMEIAGVTSGNVEKEDIQCVVDVVALATRGNYVGPLIPAVTFVAVFDTRKHSGFPSSKAASLHLYQALAIEHPLIVFTHLLSSTIGGDFRASAIDGGTQTRPTLNAIRSPVGASRRSTTGRRTSLCRAPRTSVLGVAQLSGVARECQV</sequence>
<name>A0AAD7A610_9AGAR</name>
<proteinExistence type="predicted"/>
<dbReference type="EMBL" id="JARIHO010000015">
    <property type="protein sequence ID" value="KAJ7349687.1"/>
    <property type="molecule type" value="Genomic_DNA"/>
</dbReference>
<accession>A0AAD7A610</accession>